<dbReference type="InterPro" id="IPR051813">
    <property type="entry name" value="HepT_RNase_toxin"/>
</dbReference>
<evidence type="ECO:0000256" key="5">
    <source>
        <dbReference type="ARBA" id="ARBA00022801"/>
    </source>
</evidence>
<keyword evidence="1" id="KW-0597">Phosphoprotein</keyword>
<dbReference type="OrthoDB" id="4829434at2"/>
<dbReference type="EMBL" id="NPEU01000386">
    <property type="protein sequence ID" value="RAI33045.1"/>
    <property type="molecule type" value="Genomic_DNA"/>
</dbReference>
<evidence type="ECO:0000313" key="7">
    <source>
        <dbReference type="Proteomes" id="UP000248863"/>
    </source>
</evidence>
<accession>A0A327K5R2</accession>
<comment type="caution">
    <text evidence="6">The sequence shown here is derived from an EMBL/GenBank/DDBJ whole genome shotgun (WGS) entry which is preliminary data.</text>
</comment>
<keyword evidence="7" id="KW-1185">Reference proteome</keyword>
<evidence type="ECO:0000256" key="3">
    <source>
        <dbReference type="ARBA" id="ARBA00022722"/>
    </source>
</evidence>
<dbReference type="AlphaFoldDB" id="A0A327K5R2"/>
<proteinExistence type="predicted"/>
<keyword evidence="4" id="KW-0547">Nucleotide-binding</keyword>
<evidence type="ECO:0000256" key="2">
    <source>
        <dbReference type="ARBA" id="ARBA00022649"/>
    </source>
</evidence>
<protein>
    <recommendedName>
        <fullName evidence="8">DUF86 domain-containing protein</fullName>
    </recommendedName>
</protein>
<keyword evidence="5" id="KW-0378">Hydrolase</keyword>
<sequence length="118" mass="13376">MPSKSPLLALTGIATNIALARSFVEDLSFEAFRADQKTVYAVIRCLEIISEASRRLPPDVIARHPNIPWVQIARAGNIYRHEYKDVHERMVWATVQNSLEPLRIVVDQELARLSGQEP</sequence>
<evidence type="ECO:0000256" key="4">
    <source>
        <dbReference type="ARBA" id="ARBA00022741"/>
    </source>
</evidence>
<dbReference type="PANTHER" id="PTHR34139:SF1">
    <property type="entry name" value="RNASE MJ1380-RELATED"/>
    <property type="match status" value="1"/>
</dbReference>
<dbReference type="GO" id="GO:0000166">
    <property type="term" value="F:nucleotide binding"/>
    <property type="evidence" value="ECO:0007669"/>
    <property type="project" value="UniProtKB-KW"/>
</dbReference>
<dbReference type="Proteomes" id="UP000248863">
    <property type="component" value="Unassembled WGS sequence"/>
</dbReference>
<keyword evidence="2" id="KW-1277">Toxin-antitoxin system</keyword>
<evidence type="ECO:0008006" key="8">
    <source>
        <dbReference type="Google" id="ProtNLM"/>
    </source>
</evidence>
<name>A0A327K5R2_9BRAD</name>
<dbReference type="Pfam" id="PF01934">
    <property type="entry name" value="HepT-like"/>
    <property type="match status" value="1"/>
</dbReference>
<evidence type="ECO:0000313" key="6">
    <source>
        <dbReference type="EMBL" id="RAI33045.1"/>
    </source>
</evidence>
<dbReference type="GO" id="GO:0110001">
    <property type="term" value="C:toxin-antitoxin complex"/>
    <property type="evidence" value="ECO:0007669"/>
    <property type="project" value="InterPro"/>
</dbReference>
<dbReference type="InterPro" id="IPR008201">
    <property type="entry name" value="HepT-like"/>
</dbReference>
<evidence type="ECO:0000256" key="1">
    <source>
        <dbReference type="ARBA" id="ARBA00022553"/>
    </source>
</evidence>
<organism evidence="6 7">
    <name type="scientific">Rhodoplanes elegans</name>
    <dbReference type="NCBI Taxonomy" id="29408"/>
    <lineage>
        <taxon>Bacteria</taxon>
        <taxon>Pseudomonadati</taxon>
        <taxon>Pseudomonadota</taxon>
        <taxon>Alphaproteobacteria</taxon>
        <taxon>Hyphomicrobiales</taxon>
        <taxon>Nitrobacteraceae</taxon>
        <taxon>Rhodoplanes</taxon>
    </lineage>
</organism>
<dbReference type="GO" id="GO:0016787">
    <property type="term" value="F:hydrolase activity"/>
    <property type="evidence" value="ECO:0007669"/>
    <property type="project" value="UniProtKB-KW"/>
</dbReference>
<dbReference type="PANTHER" id="PTHR34139">
    <property type="entry name" value="UPF0331 PROTEIN MJ0127"/>
    <property type="match status" value="1"/>
</dbReference>
<keyword evidence="3" id="KW-0540">Nuclease</keyword>
<reference evidence="6 7" key="1">
    <citation type="submission" date="2017-07" db="EMBL/GenBank/DDBJ databases">
        <title>Draft Genome Sequences of Select Purple Nonsulfur Bacteria.</title>
        <authorList>
            <person name="Lasarre B."/>
            <person name="Mckinlay J.B."/>
        </authorList>
    </citation>
    <scope>NUCLEOTIDE SEQUENCE [LARGE SCALE GENOMIC DNA]</scope>
    <source>
        <strain evidence="6 7">DSM 11907</strain>
    </source>
</reference>
<dbReference type="GO" id="GO:0004540">
    <property type="term" value="F:RNA nuclease activity"/>
    <property type="evidence" value="ECO:0007669"/>
    <property type="project" value="InterPro"/>
</dbReference>
<dbReference type="RefSeq" id="WP_111359452.1">
    <property type="nucleotide sequence ID" value="NZ_NHSK01000096.1"/>
</dbReference>
<gene>
    <name evidence="6" type="ORF">CH338_23200</name>
</gene>